<dbReference type="CDD" id="cd14852">
    <property type="entry name" value="LD-carboxypeptidase"/>
    <property type="match status" value="1"/>
</dbReference>
<dbReference type="EMBL" id="DWXZ01000003">
    <property type="protein sequence ID" value="HJB36483.1"/>
    <property type="molecule type" value="Genomic_DNA"/>
</dbReference>
<dbReference type="GO" id="GO:0008233">
    <property type="term" value="F:peptidase activity"/>
    <property type="evidence" value="ECO:0007669"/>
    <property type="project" value="InterPro"/>
</dbReference>
<protein>
    <submittedName>
        <fullName evidence="2">M15 family metallopeptidase</fullName>
    </submittedName>
</protein>
<dbReference type="Proteomes" id="UP000824214">
    <property type="component" value="Unassembled WGS sequence"/>
</dbReference>
<evidence type="ECO:0000313" key="3">
    <source>
        <dbReference type="Proteomes" id="UP000824214"/>
    </source>
</evidence>
<gene>
    <name evidence="2" type="ORF">H9942_00260</name>
</gene>
<dbReference type="InterPro" id="IPR003709">
    <property type="entry name" value="VanY-like_core_dom"/>
</dbReference>
<accession>A0A9D2RXJ6</accession>
<dbReference type="PANTHER" id="PTHR34385">
    <property type="entry name" value="D-ALANYL-D-ALANINE CARBOXYPEPTIDASE"/>
    <property type="match status" value="1"/>
</dbReference>
<dbReference type="GO" id="GO:0006508">
    <property type="term" value="P:proteolysis"/>
    <property type="evidence" value="ECO:0007669"/>
    <property type="project" value="InterPro"/>
</dbReference>
<dbReference type="SUPFAM" id="SSF55166">
    <property type="entry name" value="Hedgehog/DD-peptidase"/>
    <property type="match status" value="1"/>
</dbReference>
<reference evidence="2" key="2">
    <citation type="submission" date="2021-04" db="EMBL/GenBank/DDBJ databases">
        <authorList>
            <person name="Gilroy R."/>
        </authorList>
    </citation>
    <scope>NUCLEOTIDE SEQUENCE</scope>
    <source>
        <strain evidence="2">ChiBcolR8-3208</strain>
    </source>
</reference>
<dbReference type="Gene3D" id="3.30.1380.10">
    <property type="match status" value="1"/>
</dbReference>
<feature type="domain" description="D-alanyl-D-alanine carboxypeptidase-like core" evidence="1">
    <location>
        <begin position="82"/>
        <end position="211"/>
    </location>
</feature>
<evidence type="ECO:0000259" key="1">
    <source>
        <dbReference type="Pfam" id="PF02557"/>
    </source>
</evidence>
<proteinExistence type="predicted"/>
<dbReference type="Pfam" id="PF02557">
    <property type="entry name" value="VanY"/>
    <property type="match status" value="1"/>
</dbReference>
<sequence>MKREEFSLARGFVAFGVAVALVCDAVSGWNQRQFLREAAPANAAPEQDSGQLEEPLLVLVNGENAVPESWWFLPYLVDDEVVDRRMAEDLSALLEAAESQGVWLWVASGYRSRRRQEDILESAVQERMAQGLTREQARAKALETIAQPGHSEHETGLALDFNDVSQGFQETVAYQWLRQHGAAYGFIQRYQSGKEAVTGVKAEPWHFRYVGREHALEMERLGLCLEEYVRWQRALGGP</sequence>
<name>A0A9D2RXJ6_9FIRM</name>
<dbReference type="InterPro" id="IPR052179">
    <property type="entry name" value="DD-CPase-like"/>
</dbReference>
<evidence type="ECO:0000313" key="2">
    <source>
        <dbReference type="EMBL" id="HJB36483.1"/>
    </source>
</evidence>
<dbReference type="InterPro" id="IPR009045">
    <property type="entry name" value="Zn_M74/Hedgehog-like"/>
</dbReference>
<reference evidence="2" key="1">
    <citation type="journal article" date="2021" name="PeerJ">
        <title>Extensive microbial diversity within the chicken gut microbiome revealed by metagenomics and culture.</title>
        <authorList>
            <person name="Gilroy R."/>
            <person name="Ravi A."/>
            <person name="Getino M."/>
            <person name="Pursley I."/>
            <person name="Horton D.L."/>
            <person name="Alikhan N.F."/>
            <person name="Baker D."/>
            <person name="Gharbi K."/>
            <person name="Hall N."/>
            <person name="Watson M."/>
            <person name="Adriaenssens E.M."/>
            <person name="Foster-Nyarko E."/>
            <person name="Jarju S."/>
            <person name="Secka A."/>
            <person name="Antonio M."/>
            <person name="Oren A."/>
            <person name="Chaudhuri R.R."/>
            <person name="La Ragione R."/>
            <person name="Hildebrand F."/>
            <person name="Pallen M.J."/>
        </authorList>
    </citation>
    <scope>NUCLEOTIDE SEQUENCE</scope>
    <source>
        <strain evidence="2">ChiBcolR8-3208</strain>
    </source>
</reference>
<dbReference type="AlphaFoldDB" id="A0A9D2RXJ6"/>
<organism evidence="2 3">
    <name type="scientific">Candidatus Acutalibacter ornithocaccae</name>
    <dbReference type="NCBI Taxonomy" id="2838416"/>
    <lineage>
        <taxon>Bacteria</taxon>
        <taxon>Bacillati</taxon>
        <taxon>Bacillota</taxon>
        <taxon>Clostridia</taxon>
        <taxon>Eubacteriales</taxon>
        <taxon>Acutalibacteraceae</taxon>
        <taxon>Acutalibacter</taxon>
    </lineage>
</organism>
<dbReference type="InterPro" id="IPR058193">
    <property type="entry name" value="VanY/YodJ_core_dom"/>
</dbReference>
<comment type="caution">
    <text evidence="2">The sequence shown here is derived from an EMBL/GenBank/DDBJ whole genome shotgun (WGS) entry which is preliminary data.</text>
</comment>
<dbReference type="PANTHER" id="PTHR34385:SF1">
    <property type="entry name" value="PEPTIDOGLYCAN L-ALANYL-D-GLUTAMATE ENDOPEPTIDASE CWLK"/>
    <property type="match status" value="1"/>
</dbReference>